<proteinExistence type="inferred from homology"/>
<dbReference type="AlphaFoldDB" id="A0AAU7UEC3"/>
<dbReference type="RefSeq" id="WP_350245039.1">
    <property type="nucleotide sequence ID" value="NZ_CP158299.1"/>
</dbReference>
<gene>
    <name evidence="3" type="ORF">ABOD76_11740</name>
</gene>
<evidence type="ECO:0000256" key="2">
    <source>
        <dbReference type="HAMAP-Rule" id="MF_00758"/>
    </source>
</evidence>
<dbReference type="EMBL" id="CP158299">
    <property type="protein sequence ID" value="XBV86947.1"/>
    <property type="molecule type" value="Genomic_DNA"/>
</dbReference>
<dbReference type="PANTHER" id="PTHR30327">
    <property type="entry name" value="UNCHARACTERIZED PROTEIN YQGE"/>
    <property type="match status" value="1"/>
</dbReference>
<protein>
    <recommendedName>
        <fullName evidence="2">UPF0301 protein ABOD76_11740</fullName>
    </recommendedName>
</protein>
<sequence>MTSSSLQGPRLNYLVASPQVQGGLFEQGVILLLEHDDTGALGLLVNAQTQTPISELLPLAAGREELAWLGGPVEPHVGWCIYSDATGRDDELRLSDRLCVTSSLDVLSRLVEGEQELMLLLGYSGWSKGQLDRELREGTWLWVEAGPELVLEVPVADRWRQAVSLLGVDPAKIVRGAQA</sequence>
<dbReference type="PANTHER" id="PTHR30327:SF1">
    <property type="entry name" value="UPF0301 PROTEIN YQGE"/>
    <property type="match status" value="1"/>
</dbReference>
<evidence type="ECO:0000256" key="1">
    <source>
        <dbReference type="ARBA" id="ARBA00009600"/>
    </source>
</evidence>
<dbReference type="Pfam" id="PF02622">
    <property type="entry name" value="DUF179"/>
    <property type="match status" value="1"/>
</dbReference>
<dbReference type="InterPro" id="IPR003774">
    <property type="entry name" value="AlgH-like"/>
</dbReference>
<dbReference type="KEGG" id="dsc:ABOD76_11740"/>
<evidence type="ECO:0000313" key="3">
    <source>
        <dbReference type="EMBL" id="XBV86947.1"/>
    </source>
</evidence>
<dbReference type="Gene3D" id="3.40.1740.10">
    <property type="entry name" value="VC0467-like"/>
    <property type="match status" value="1"/>
</dbReference>
<dbReference type="GO" id="GO:0005829">
    <property type="term" value="C:cytosol"/>
    <property type="evidence" value="ECO:0007669"/>
    <property type="project" value="TreeGrafter"/>
</dbReference>
<name>A0AAU7UEC3_9DEIO</name>
<reference evidence="3" key="1">
    <citation type="submission" date="2024-06" db="EMBL/GenBank/DDBJ databases">
        <title>Draft Genome Sequence of Deinococcus sonorensis Type Strain KR-87, a Biofilm Producing Representative of the Genus Deinococcus.</title>
        <authorList>
            <person name="Boren L.S."/>
            <person name="Grosso R.A."/>
            <person name="Hugenberg-Cox A.N."/>
            <person name="Hill J.T.E."/>
            <person name="Albert C.M."/>
            <person name="Tuohy J.M."/>
        </authorList>
    </citation>
    <scope>NUCLEOTIDE SEQUENCE</scope>
    <source>
        <strain evidence="3">KR-87</strain>
    </source>
</reference>
<dbReference type="SUPFAM" id="SSF143456">
    <property type="entry name" value="VC0467-like"/>
    <property type="match status" value="1"/>
</dbReference>
<accession>A0AAU7UEC3</accession>
<dbReference type="HAMAP" id="MF_00758">
    <property type="entry name" value="UPF0301"/>
    <property type="match status" value="1"/>
</dbReference>
<comment type="similarity">
    <text evidence="1 2">Belongs to the UPF0301 (AlgH) family.</text>
</comment>
<organism evidence="3">
    <name type="scientific">Deinococcus sonorensis KR-87</name>
    <dbReference type="NCBI Taxonomy" id="694439"/>
    <lineage>
        <taxon>Bacteria</taxon>
        <taxon>Thermotogati</taxon>
        <taxon>Deinococcota</taxon>
        <taxon>Deinococci</taxon>
        <taxon>Deinococcales</taxon>
        <taxon>Deinococcaceae</taxon>
        <taxon>Deinococcus</taxon>
    </lineage>
</organism>